<dbReference type="CDD" id="cd00211">
    <property type="entry name" value="PTS_IIA_fru"/>
    <property type="match status" value="1"/>
</dbReference>
<feature type="domain" description="PRD" evidence="8">
    <location>
        <begin position="297"/>
        <end position="404"/>
    </location>
</feature>
<feature type="domain" description="PTS EIIB type-2" evidence="7">
    <location>
        <begin position="408"/>
        <end position="499"/>
    </location>
</feature>
<dbReference type="GO" id="GO:0006355">
    <property type="term" value="P:regulation of DNA-templated transcription"/>
    <property type="evidence" value="ECO:0007669"/>
    <property type="project" value="InterPro"/>
</dbReference>
<protein>
    <submittedName>
        <fullName evidence="9">Cellobiose operon transcriptional regulator</fullName>
    </submittedName>
</protein>
<dbReference type="Pfam" id="PF08279">
    <property type="entry name" value="HTH_11"/>
    <property type="match status" value="1"/>
</dbReference>
<dbReference type="PROSITE" id="PS51372">
    <property type="entry name" value="PRD_2"/>
    <property type="match status" value="2"/>
</dbReference>
<evidence type="ECO:0000256" key="1">
    <source>
        <dbReference type="ARBA" id="ARBA00022679"/>
    </source>
</evidence>
<accession>A0A023DKP1</accession>
<dbReference type="InterPro" id="IPR036390">
    <property type="entry name" value="WH_DNA-bd_sf"/>
</dbReference>
<dbReference type="InterPro" id="IPR007737">
    <property type="entry name" value="Mga_HTH"/>
</dbReference>
<keyword evidence="5" id="KW-0804">Transcription</keyword>
<dbReference type="InterPro" id="IPR011608">
    <property type="entry name" value="PRD"/>
</dbReference>
<dbReference type="SUPFAM" id="SSF55804">
    <property type="entry name" value="Phoshotransferase/anion transport protein"/>
    <property type="match status" value="1"/>
</dbReference>
<dbReference type="Pfam" id="PF00874">
    <property type="entry name" value="PRD"/>
    <property type="match status" value="2"/>
</dbReference>
<dbReference type="EMBL" id="BAWO01000077">
    <property type="protein sequence ID" value="GAJ41586.1"/>
    <property type="molecule type" value="Genomic_DNA"/>
</dbReference>
<evidence type="ECO:0000256" key="4">
    <source>
        <dbReference type="ARBA" id="ARBA00023159"/>
    </source>
</evidence>
<dbReference type="GO" id="GO:0009401">
    <property type="term" value="P:phosphoenolpyruvate-dependent sugar phosphotransferase system"/>
    <property type="evidence" value="ECO:0007669"/>
    <property type="project" value="InterPro"/>
</dbReference>
<feature type="domain" description="PRD" evidence="8">
    <location>
        <begin position="188"/>
        <end position="292"/>
    </location>
</feature>
<dbReference type="RefSeq" id="WP_042411954.1">
    <property type="nucleotide sequence ID" value="NZ_BAWO01000077.1"/>
</dbReference>
<reference evidence="9 10" key="1">
    <citation type="submission" date="2014-04" db="EMBL/GenBank/DDBJ databases">
        <title>Whole genome shotgun sequence of Geobacillus caldoxylosilyticus NBRC 107762.</title>
        <authorList>
            <person name="Hosoyama A."/>
            <person name="Hosoyama Y."/>
            <person name="Katano-Makiyama Y."/>
            <person name="Tsuchikane K."/>
            <person name="Ohji S."/>
            <person name="Ichikawa N."/>
            <person name="Yamazoe A."/>
            <person name="Fujita N."/>
        </authorList>
    </citation>
    <scope>NUCLEOTIDE SEQUENCE [LARGE SCALE GENOMIC DNA]</scope>
    <source>
        <strain evidence="9 10">NBRC 107762</strain>
    </source>
</reference>
<comment type="caution">
    <text evidence="9">The sequence shown here is derived from an EMBL/GenBank/DDBJ whole genome shotgun (WGS) entry which is preliminary data.</text>
</comment>
<keyword evidence="1" id="KW-0808">Transferase</keyword>
<dbReference type="Gene3D" id="3.40.50.2300">
    <property type="match status" value="1"/>
</dbReference>
<dbReference type="InterPro" id="IPR036095">
    <property type="entry name" value="PTS_EIIB-like_sf"/>
</dbReference>
<dbReference type="Pfam" id="PF00359">
    <property type="entry name" value="PTS_EIIA_2"/>
    <property type="match status" value="1"/>
</dbReference>
<dbReference type="GO" id="GO:0008982">
    <property type="term" value="F:protein-N(PI)-phosphohistidine-sugar phosphotransferase activity"/>
    <property type="evidence" value="ECO:0007669"/>
    <property type="project" value="InterPro"/>
</dbReference>
<keyword evidence="3" id="KW-0805">Transcription regulation</keyword>
<dbReference type="SUPFAM" id="SSF52794">
    <property type="entry name" value="PTS system IIB component-like"/>
    <property type="match status" value="1"/>
</dbReference>
<dbReference type="InterPro" id="IPR036388">
    <property type="entry name" value="WH-like_DNA-bd_sf"/>
</dbReference>
<sequence>MTKLSTRQKDILLLLSKSKKPVTSEWIAKELGVSDRTIRNEIKQMQQNIESKGILIESIRGKGYVLKIVNAELFSKTLYQISTEENNIAAEFADQDTRVLYILRRLLLEKDFIKLESFTDEMFISMSTLHNDLKRVKEILNKYNLKLINRPHYGSRVEGDEYMKRLCLSNSLLSRNKEALLKGDSLHFIDQELFKRIKEVIIQTVNKYKIEISDISLENLATHIVIACKRIEEGFVIKKLSDVLVDEYPFEKIVANEIIKKVEEMTHLTFPDAEIDYIIVHLLGTKLLHQKGLMEFIEFDEVGSIINCMLKRLKSELNWDFSQDREFIQALTLHIRPAMNRLRYKMNIRNPLLNDIKKKYPAAFEGAIIASKCIEEYLQIEVVEHEIGYIALHIGVALERMKLNKKKKKVLIVCASGVGSAKLLYYRLKNLFDQEIEIMDTINYYNLSSYDLSSIDLVISTVPIKENLGVPVQVVNIFLEDKDINAIKNFLSMNQIEEVTYLHPSRIFLQQDLQDKESVIRFLCDELYKQKLVPKDYVNLVLERESMAPTCFGNLVAVPHPITPVTDETFWTICTLKHPIRWHEQQMVQFICLLNIKKGSQTDLDRMYQKLISIIENKSIVQKVIKSKTVDELIELLM</sequence>
<dbReference type="OrthoDB" id="3710983at2"/>
<dbReference type="SUPFAM" id="SSF63520">
    <property type="entry name" value="PTS-regulatory domain, PRD"/>
    <property type="match status" value="2"/>
</dbReference>
<dbReference type="Proteomes" id="UP000023561">
    <property type="component" value="Unassembled WGS sequence"/>
</dbReference>
<dbReference type="PANTHER" id="PTHR30185">
    <property type="entry name" value="CRYPTIC BETA-GLUCOSIDE BGL OPERON ANTITERMINATOR"/>
    <property type="match status" value="1"/>
</dbReference>
<dbReference type="Gene3D" id="3.40.930.10">
    <property type="entry name" value="Mannitol-specific EII, Chain A"/>
    <property type="match status" value="1"/>
</dbReference>
<gene>
    <name evidence="9" type="primary">celR</name>
    <name evidence="9" type="ORF">GCA01S_077_00150</name>
</gene>
<dbReference type="CDD" id="cd05568">
    <property type="entry name" value="PTS_IIB_bgl_like"/>
    <property type="match status" value="1"/>
</dbReference>
<keyword evidence="2" id="KW-0677">Repeat</keyword>
<dbReference type="PROSITE" id="PS51094">
    <property type="entry name" value="PTS_EIIA_TYPE_2"/>
    <property type="match status" value="1"/>
</dbReference>
<dbReference type="PANTHER" id="PTHR30185:SF13">
    <property type="entry name" value="LICABCH OPERON REGULATOR-RELATED"/>
    <property type="match status" value="1"/>
</dbReference>
<evidence type="ECO:0000256" key="2">
    <source>
        <dbReference type="ARBA" id="ARBA00022737"/>
    </source>
</evidence>
<feature type="domain" description="PTS EIIA type-2" evidence="6">
    <location>
        <begin position="500"/>
        <end position="638"/>
    </location>
</feature>
<dbReference type="InterPro" id="IPR013196">
    <property type="entry name" value="HTH_11"/>
</dbReference>
<proteinExistence type="predicted"/>
<keyword evidence="10" id="KW-1185">Reference proteome</keyword>
<dbReference type="Pfam" id="PF05043">
    <property type="entry name" value="Mga"/>
    <property type="match status" value="1"/>
</dbReference>
<dbReference type="AlphaFoldDB" id="A0A023DKP1"/>
<dbReference type="InterPro" id="IPR002178">
    <property type="entry name" value="PTS_EIIA_type-2_dom"/>
</dbReference>
<dbReference type="InterPro" id="IPR013011">
    <property type="entry name" value="PTS_EIIB_2"/>
</dbReference>
<evidence type="ECO:0000313" key="9">
    <source>
        <dbReference type="EMBL" id="GAJ41586.1"/>
    </source>
</evidence>
<dbReference type="SUPFAM" id="SSF46785">
    <property type="entry name" value="Winged helix' DNA-binding domain"/>
    <property type="match status" value="1"/>
</dbReference>
<evidence type="ECO:0000256" key="3">
    <source>
        <dbReference type="ARBA" id="ARBA00023015"/>
    </source>
</evidence>
<evidence type="ECO:0000259" key="6">
    <source>
        <dbReference type="PROSITE" id="PS51094"/>
    </source>
</evidence>
<dbReference type="InterPro" id="IPR016152">
    <property type="entry name" value="PTrfase/Anion_transptr"/>
</dbReference>
<evidence type="ECO:0000313" key="10">
    <source>
        <dbReference type="Proteomes" id="UP000023561"/>
    </source>
</evidence>
<dbReference type="InterPro" id="IPR036634">
    <property type="entry name" value="PRD_sf"/>
</dbReference>
<dbReference type="Gene3D" id="1.10.1790.10">
    <property type="entry name" value="PRD domain"/>
    <property type="match status" value="2"/>
</dbReference>
<organism evidence="9 10">
    <name type="scientific">Parageobacillus caldoxylosilyticus NBRC 107762</name>
    <dbReference type="NCBI Taxonomy" id="1220594"/>
    <lineage>
        <taxon>Bacteria</taxon>
        <taxon>Bacillati</taxon>
        <taxon>Bacillota</taxon>
        <taxon>Bacilli</taxon>
        <taxon>Bacillales</taxon>
        <taxon>Anoxybacillaceae</taxon>
        <taxon>Saccharococcus</taxon>
    </lineage>
</organism>
<evidence type="ECO:0000259" key="8">
    <source>
        <dbReference type="PROSITE" id="PS51372"/>
    </source>
</evidence>
<dbReference type="InterPro" id="IPR050661">
    <property type="entry name" value="BglG_antiterminators"/>
</dbReference>
<evidence type="ECO:0000256" key="5">
    <source>
        <dbReference type="ARBA" id="ARBA00023163"/>
    </source>
</evidence>
<dbReference type="PROSITE" id="PS51099">
    <property type="entry name" value="PTS_EIIB_TYPE_2"/>
    <property type="match status" value="1"/>
</dbReference>
<evidence type="ECO:0000259" key="7">
    <source>
        <dbReference type="PROSITE" id="PS51099"/>
    </source>
</evidence>
<keyword evidence="4" id="KW-0010">Activator</keyword>
<dbReference type="Gene3D" id="1.10.10.10">
    <property type="entry name" value="Winged helix-like DNA-binding domain superfamily/Winged helix DNA-binding domain"/>
    <property type="match status" value="2"/>
</dbReference>
<name>A0A023DKP1_9BACL</name>